<dbReference type="PANTHER" id="PTHR20941">
    <property type="entry name" value="FOLATE SYNTHESIS PROTEINS"/>
    <property type="match status" value="1"/>
</dbReference>
<name>A0ABT8S6P6_9BURK</name>
<dbReference type="Proteomes" id="UP001169027">
    <property type="component" value="Unassembled WGS sequence"/>
</dbReference>
<comment type="pathway">
    <text evidence="3 9">Cofactor biosynthesis; tetrahydrofolate biosynthesis; 7,8-dihydrofolate from 2-amino-4-hydroxy-6-hydroxymethyl-7,8-dihydropteridine diphosphate and 4-aminobenzoate: step 1/2.</text>
</comment>
<evidence type="ECO:0000313" key="11">
    <source>
        <dbReference type="EMBL" id="MDO1534500.1"/>
    </source>
</evidence>
<dbReference type="PANTHER" id="PTHR20941:SF1">
    <property type="entry name" value="FOLIC ACID SYNTHESIS PROTEIN FOL1"/>
    <property type="match status" value="1"/>
</dbReference>
<accession>A0ABT8S6P6</accession>
<keyword evidence="12" id="KW-1185">Reference proteome</keyword>
<evidence type="ECO:0000256" key="7">
    <source>
        <dbReference type="ARBA" id="ARBA00022842"/>
    </source>
</evidence>
<dbReference type="RefSeq" id="WP_301812206.1">
    <property type="nucleotide sequence ID" value="NZ_JAUJZH010000014.1"/>
</dbReference>
<dbReference type="InterPro" id="IPR006390">
    <property type="entry name" value="DHP_synth_dom"/>
</dbReference>
<evidence type="ECO:0000256" key="9">
    <source>
        <dbReference type="RuleBase" id="RU361205"/>
    </source>
</evidence>
<dbReference type="Gene3D" id="3.20.20.20">
    <property type="entry name" value="Dihydropteroate synthase-like"/>
    <property type="match status" value="1"/>
</dbReference>
<dbReference type="EC" id="2.5.1.15" evidence="4 9"/>
<dbReference type="InterPro" id="IPR000489">
    <property type="entry name" value="Pterin-binding_dom"/>
</dbReference>
<dbReference type="Pfam" id="PF00809">
    <property type="entry name" value="Pterin_bind"/>
    <property type="match status" value="1"/>
</dbReference>
<dbReference type="InterPro" id="IPR011005">
    <property type="entry name" value="Dihydropteroate_synth-like_sf"/>
</dbReference>
<evidence type="ECO:0000256" key="6">
    <source>
        <dbReference type="ARBA" id="ARBA00022723"/>
    </source>
</evidence>
<comment type="cofactor">
    <cofactor evidence="2 9">
        <name>Mg(2+)</name>
        <dbReference type="ChEBI" id="CHEBI:18420"/>
    </cofactor>
</comment>
<protein>
    <recommendedName>
        <fullName evidence="4 9">Dihydropteroate synthase</fullName>
        <shortName evidence="9">DHPS</shortName>
        <ecNumber evidence="4 9">2.5.1.15</ecNumber>
    </recommendedName>
    <alternativeName>
        <fullName evidence="9">Dihydropteroate pyrophosphorylase</fullName>
    </alternativeName>
</protein>
<dbReference type="NCBIfam" id="TIGR01496">
    <property type="entry name" value="DHPS"/>
    <property type="match status" value="1"/>
</dbReference>
<comment type="caution">
    <text evidence="11">The sequence shown here is derived from an EMBL/GenBank/DDBJ whole genome shotgun (WGS) entry which is preliminary data.</text>
</comment>
<evidence type="ECO:0000256" key="3">
    <source>
        <dbReference type="ARBA" id="ARBA00004763"/>
    </source>
</evidence>
<evidence type="ECO:0000313" key="12">
    <source>
        <dbReference type="Proteomes" id="UP001169027"/>
    </source>
</evidence>
<evidence type="ECO:0000256" key="8">
    <source>
        <dbReference type="ARBA" id="ARBA00022909"/>
    </source>
</evidence>
<proteinExistence type="inferred from homology"/>
<keyword evidence="5 9" id="KW-0808">Transferase</keyword>
<dbReference type="PROSITE" id="PS00792">
    <property type="entry name" value="DHPS_1"/>
    <property type="match status" value="1"/>
</dbReference>
<organism evidence="11 12">
    <name type="scientific">Variovorax ginsengisoli</name>
    <dbReference type="NCBI Taxonomy" id="363844"/>
    <lineage>
        <taxon>Bacteria</taxon>
        <taxon>Pseudomonadati</taxon>
        <taxon>Pseudomonadota</taxon>
        <taxon>Betaproteobacteria</taxon>
        <taxon>Burkholderiales</taxon>
        <taxon>Comamonadaceae</taxon>
        <taxon>Variovorax</taxon>
    </lineage>
</organism>
<dbReference type="PROSITE" id="PS50972">
    <property type="entry name" value="PTERIN_BINDING"/>
    <property type="match status" value="1"/>
</dbReference>
<keyword evidence="6 9" id="KW-0479">Metal-binding</keyword>
<feature type="domain" description="Pterin-binding" evidence="10">
    <location>
        <begin position="17"/>
        <end position="270"/>
    </location>
</feature>
<keyword evidence="8 9" id="KW-0289">Folate biosynthesis</keyword>
<evidence type="ECO:0000256" key="2">
    <source>
        <dbReference type="ARBA" id="ARBA00001946"/>
    </source>
</evidence>
<evidence type="ECO:0000259" key="10">
    <source>
        <dbReference type="PROSITE" id="PS50972"/>
    </source>
</evidence>
<comment type="catalytic activity">
    <reaction evidence="1">
        <text>(7,8-dihydropterin-6-yl)methyl diphosphate + 4-aminobenzoate = 7,8-dihydropteroate + diphosphate</text>
        <dbReference type="Rhea" id="RHEA:19949"/>
        <dbReference type="ChEBI" id="CHEBI:17836"/>
        <dbReference type="ChEBI" id="CHEBI:17839"/>
        <dbReference type="ChEBI" id="CHEBI:33019"/>
        <dbReference type="ChEBI" id="CHEBI:72950"/>
        <dbReference type="EC" id="2.5.1.15"/>
    </reaction>
</comment>
<dbReference type="PROSITE" id="PS00793">
    <property type="entry name" value="DHPS_2"/>
    <property type="match status" value="1"/>
</dbReference>
<dbReference type="InterPro" id="IPR045031">
    <property type="entry name" value="DHP_synth-like"/>
</dbReference>
<comment type="similarity">
    <text evidence="9">Belongs to the DHPS family.</text>
</comment>
<comment type="function">
    <text evidence="9">Catalyzes the condensation of para-aminobenzoate (pABA) with 6-hydroxymethyl-7,8-dihydropterin diphosphate (DHPt-PP) to form 7,8-dihydropteroate (H2Pte), the immediate precursor of folate derivatives.</text>
</comment>
<dbReference type="GO" id="GO:0004156">
    <property type="term" value="F:dihydropteroate synthase activity"/>
    <property type="evidence" value="ECO:0007669"/>
    <property type="project" value="UniProtKB-EC"/>
</dbReference>
<gene>
    <name evidence="11" type="primary">folP</name>
    <name evidence="11" type="ORF">Q2T77_19600</name>
</gene>
<evidence type="ECO:0000256" key="5">
    <source>
        <dbReference type="ARBA" id="ARBA00022679"/>
    </source>
</evidence>
<dbReference type="CDD" id="cd00739">
    <property type="entry name" value="DHPS"/>
    <property type="match status" value="1"/>
</dbReference>
<evidence type="ECO:0000256" key="4">
    <source>
        <dbReference type="ARBA" id="ARBA00012458"/>
    </source>
</evidence>
<keyword evidence="7 9" id="KW-0460">Magnesium</keyword>
<dbReference type="SUPFAM" id="SSF51717">
    <property type="entry name" value="Dihydropteroate synthetase-like"/>
    <property type="match status" value="1"/>
</dbReference>
<sequence length="286" mass="30485">MTTVWRTTRFAIDLARPQVMGIVNVTPDSFSDGGAHASTEGALRHCVQLMEEGADILDIGGESTRPGSPAVPLEVELARVLPVVREAVKLQVPVSVDTYKPEVMRAVLDLGADIVNDIWALRQPGAMQAVAAHPSCGICLMHMHRDPQTMQAAPMDGDVVPEVRGFLERQARALAGLGVEASRIVLDPGIGFGKTVAQNFSLLARQRELLAAGWPLLAGWSRKSSIGSVTGIAEAGERTVPSVAAAVLAVDRGAAIVRVHDVRETVAALAVWRAMAEQEQEQETNP</sequence>
<reference evidence="11" key="1">
    <citation type="submission" date="2023-06" db="EMBL/GenBank/DDBJ databases">
        <authorList>
            <person name="Jiang Y."/>
            <person name="Liu Q."/>
        </authorList>
    </citation>
    <scope>NUCLEOTIDE SEQUENCE</scope>
    <source>
        <strain evidence="11">CGMCC 1.12090</strain>
    </source>
</reference>
<evidence type="ECO:0000256" key="1">
    <source>
        <dbReference type="ARBA" id="ARBA00000012"/>
    </source>
</evidence>
<dbReference type="EMBL" id="JAUKVY010000014">
    <property type="protein sequence ID" value="MDO1534500.1"/>
    <property type="molecule type" value="Genomic_DNA"/>
</dbReference>